<dbReference type="AlphaFoldDB" id="A0A2T1LZ40"/>
<dbReference type="EMBL" id="PXOH01000007">
    <property type="protein sequence ID" value="PSF37679.1"/>
    <property type="molecule type" value="Genomic_DNA"/>
</dbReference>
<dbReference type="Pfam" id="PF12323">
    <property type="entry name" value="HTH_OrfB_IS605"/>
    <property type="match status" value="1"/>
</dbReference>
<evidence type="ECO:0000259" key="8">
    <source>
        <dbReference type="Pfam" id="PF01385"/>
    </source>
</evidence>
<reference evidence="11 12" key="1">
    <citation type="submission" date="2018-03" db="EMBL/GenBank/DDBJ databases">
        <title>The ancient ancestry and fast evolution of plastids.</title>
        <authorList>
            <person name="Moore K.R."/>
            <person name="Magnabosco C."/>
            <person name="Momper L."/>
            <person name="Gold D.A."/>
            <person name="Bosak T."/>
            <person name="Fournier G.P."/>
        </authorList>
    </citation>
    <scope>NUCLEOTIDE SEQUENCE [LARGE SCALE GENOMIC DNA]</scope>
    <source>
        <strain evidence="11 12">CCALA 016</strain>
    </source>
</reference>
<keyword evidence="7" id="KW-0233">DNA recombination</keyword>
<dbReference type="PANTHER" id="PTHR30405:SF25">
    <property type="entry name" value="RNA-GUIDED DNA ENDONUCLEASE INSQ-RELATED"/>
    <property type="match status" value="1"/>
</dbReference>
<evidence type="ECO:0000256" key="1">
    <source>
        <dbReference type="ARBA" id="ARBA00008761"/>
    </source>
</evidence>
<feature type="domain" description="Cas12f1-like TNB" evidence="9">
    <location>
        <begin position="285"/>
        <end position="352"/>
    </location>
</feature>
<dbReference type="GO" id="GO:0032196">
    <property type="term" value="P:transposition"/>
    <property type="evidence" value="ECO:0007669"/>
    <property type="project" value="UniProtKB-KW"/>
</dbReference>
<comment type="similarity">
    <text evidence="2">In the N-terminal section; belongs to the transposase 2 family.</text>
</comment>
<evidence type="ECO:0000256" key="7">
    <source>
        <dbReference type="ARBA" id="ARBA00023172"/>
    </source>
</evidence>
<dbReference type="Pfam" id="PF07282">
    <property type="entry name" value="Cas12f1-like_TNB"/>
    <property type="match status" value="1"/>
</dbReference>
<evidence type="ECO:0000256" key="6">
    <source>
        <dbReference type="ARBA" id="ARBA00023125"/>
    </source>
</evidence>
<evidence type="ECO:0000256" key="4">
    <source>
        <dbReference type="ARBA" id="ARBA00022723"/>
    </source>
</evidence>
<evidence type="ECO:0000256" key="2">
    <source>
        <dbReference type="ARBA" id="ARBA00011044"/>
    </source>
</evidence>
<protein>
    <submittedName>
        <fullName evidence="11">Transposase</fullName>
    </submittedName>
</protein>
<dbReference type="RefSeq" id="WP_106456544.1">
    <property type="nucleotide sequence ID" value="NZ_PXOH01000007.1"/>
</dbReference>
<dbReference type="NCBIfam" id="TIGR01766">
    <property type="entry name" value="IS200/IS605 family accessory protein TnpB-like domain"/>
    <property type="match status" value="1"/>
</dbReference>
<evidence type="ECO:0000256" key="5">
    <source>
        <dbReference type="ARBA" id="ARBA00022833"/>
    </source>
</evidence>
<dbReference type="PANTHER" id="PTHR30405">
    <property type="entry name" value="TRANSPOSASE"/>
    <property type="match status" value="1"/>
</dbReference>
<evidence type="ECO:0000313" key="12">
    <source>
        <dbReference type="Proteomes" id="UP000239001"/>
    </source>
</evidence>
<dbReference type="Proteomes" id="UP000239001">
    <property type="component" value="Unassembled WGS sequence"/>
</dbReference>
<reference evidence="11 12" key="2">
    <citation type="submission" date="2018-03" db="EMBL/GenBank/DDBJ databases">
        <authorList>
            <person name="Keele B.F."/>
        </authorList>
    </citation>
    <scope>NUCLEOTIDE SEQUENCE [LARGE SCALE GENOMIC DNA]</scope>
    <source>
        <strain evidence="11 12">CCALA 016</strain>
    </source>
</reference>
<comment type="caution">
    <text evidence="11">The sequence shown here is derived from an EMBL/GenBank/DDBJ whole genome shotgun (WGS) entry which is preliminary data.</text>
</comment>
<dbReference type="InterPro" id="IPR051399">
    <property type="entry name" value="RNA-guided_DNA_endo/Transpos"/>
</dbReference>
<dbReference type="InterPro" id="IPR010095">
    <property type="entry name" value="Cas12f1-like_TNB"/>
</dbReference>
<evidence type="ECO:0000256" key="3">
    <source>
        <dbReference type="ARBA" id="ARBA00022578"/>
    </source>
</evidence>
<feature type="domain" description="Transposase putative helix-turn-helix" evidence="10">
    <location>
        <begin position="1"/>
        <end position="47"/>
    </location>
</feature>
<dbReference type="InterPro" id="IPR001959">
    <property type="entry name" value="Transposase"/>
</dbReference>
<keyword evidence="3" id="KW-0815">Transposition</keyword>
<dbReference type="InterPro" id="IPR021027">
    <property type="entry name" value="Transposase_put_HTH"/>
</dbReference>
<gene>
    <name evidence="11" type="ORF">C7H19_08990</name>
</gene>
<proteinExistence type="inferred from homology"/>
<accession>A0A2T1LZ40</accession>
<organism evidence="11 12">
    <name type="scientific">Aphanothece hegewaldii CCALA 016</name>
    <dbReference type="NCBI Taxonomy" id="2107694"/>
    <lineage>
        <taxon>Bacteria</taxon>
        <taxon>Bacillati</taxon>
        <taxon>Cyanobacteriota</taxon>
        <taxon>Cyanophyceae</taxon>
        <taxon>Oscillatoriophycideae</taxon>
        <taxon>Chroococcales</taxon>
        <taxon>Aphanothecaceae</taxon>
        <taxon>Aphanothece</taxon>
    </lineage>
</organism>
<dbReference type="OrthoDB" id="443538at2"/>
<keyword evidence="4" id="KW-0479">Metal-binding</keyword>
<dbReference type="GO" id="GO:0046872">
    <property type="term" value="F:metal ion binding"/>
    <property type="evidence" value="ECO:0007669"/>
    <property type="project" value="UniProtKB-KW"/>
</dbReference>
<dbReference type="NCBIfam" id="NF040570">
    <property type="entry name" value="guided_TnpB"/>
    <property type="match status" value="1"/>
</dbReference>
<dbReference type="GO" id="GO:0006310">
    <property type="term" value="P:DNA recombination"/>
    <property type="evidence" value="ECO:0007669"/>
    <property type="project" value="UniProtKB-KW"/>
</dbReference>
<keyword evidence="5" id="KW-0862">Zinc</keyword>
<feature type="domain" description="Probable transposase IS891/IS1136/IS1341" evidence="8">
    <location>
        <begin position="163"/>
        <end position="274"/>
    </location>
</feature>
<dbReference type="GO" id="GO:0003677">
    <property type="term" value="F:DNA binding"/>
    <property type="evidence" value="ECO:0007669"/>
    <property type="project" value="UniProtKB-KW"/>
</dbReference>
<keyword evidence="12" id="KW-1185">Reference proteome</keyword>
<evidence type="ECO:0000259" key="10">
    <source>
        <dbReference type="Pfam" id="PF12323"/>
    </source>
</evidence>
<keyword evidence="6" id="KW-0238">DNA-binding</keyword>
<dbReference type="NCBIfam" id="NF038281">
    <property type="entry name" value="IS200_TnpB"/>
    <property type="match status" value="1"/>
</dbReference>
<evidence type="ECO:0000313" key="11">
    <source>
        <dbReference type="EMBL" id="PSF37679.1"/>
    </source>
</evidence>
<dbReference type="InterPro" id="IPR053522">
    <property type="entry name" value="RNA-guided_endonuclease_TnpB"/>
</dbReference>
<dbReference type="Pfam" id="PF01385">
    <property type="entry name" value="OrfB_IS605"/>
    <property type="match status" value="1"/>
</dbReference>
<name>A0A2T1LZ40_9CHRO</name>
<comment type="similarity">
    <text evidence="1">In the C-terminal section; belongs to the transposase 35 family.</text>
</comment>
<sequence>MGNKAYKFRIYPNPEQQAFLAKCFGCSRFVYNHFLRVTTDVYAESKKHFRYKEWANLLVQLKKEFDWLSEVNSQSLQQILKDLESAFTRFFKKLGKFPRFKRRSNKQSFRVPQHFSITEDNKLKIPKMAPIKMVIHRKVEGTTKSVTISKTPSGKYFASILTEQNIPKAPLNGEKIGLDLGLKYFAITSKPEKFPNTRYLQKSLRRLKIRQRRLSRKVKGSNNRNKARLTVAKVHEKVALQRLDYQHKISLKLTCENQAISCEDLNIKGMVKNRKLAKQISDVAWGQFLSLLEYKGELYGCEIRRVDRFFPSSKRCFSCGYIKEDLTLKDREWDCPECSTHHDRDINACHNLLAFSESKILSEGQKSTPKNAVEMQCISSVTN</sequence>
<evidence type="ECO:0000259" key="9">
    <source>
        <dbReference type="Pfam" id="PF07282"/>
    </source>
</evidence>